<protein>
    <submittedName>
        <fullName evidence="2">YoaK family protein</fullName>
    </submittedName>
</protein>
<feature type="transmembrane region" description="Helical" evidence="1">
    <location>
        <begin position="16"/>
        <end position="36"/>
    </location>
</feature>
<evidence type="ECO:0000256" key="1">
    <source>
        <dbReference type="SAM" id="Phobius"/>
    </source>
</evidence>
<feature type="transmembrane region" description="Helical" evidence="1">
    <location>
        <begin position="63"/>
        <end position="84"/>
    </location>
</feature>
<dbReference type="Proteomes" id="UP001500831">
    <property type="component" value="Unassembled WGS sequence"/>
</dbReference>
<keyword evidence="1" id="KW-0812">Transmembrane</keyword>
<reference evidence="2 3" key="1">
    <citation type="journal article" date="2019" name="Int. J. Syst. Evol. Microbiol.">
        <title>The Global Catalogue of Microorganisms (GCM) 10K type strain sequencing project: providing services to taxonomists for standard genome sequencing and annotation.</title>
        <authorList>
            <consortium name="The Broad Institute Genomics Platform"/>
            <consortium name="The Broad Institute Genome Sequencing Center for Infectious Disease"/>
            <person name="Wu L."/>
            <person name="Ma J."/>
        </authorList>
    </citation>
    <scope>NUCLEOTIDE SEQUENCE [LARGE SCALE GENOMIC DNA]</scope>
    <source>
        <strain evidence="2 3">JCM 6242</strain>
    </source>
</reference>
<dbReference type="PANTHER" id="PTHR37314">
    <property type="entry name" value="SLR0142 PROTEIN"/>
    <property type="match status" value="1"/>
</dbReference>
<comment type="caution">
    <text evidence="2">The sequence shown here is derived from an EMBL/GenBank/DDBJ whole genome shotgun (WGS) entry which is preliminary data.</text>
</comment>
<dbReference type="Pfam" id="PF06912">
    <property type="entry name" value="DUF1275"/>
    <property type="match status" value="1"/>
</dbReference>
<accession>A0ABN3W4S5</accession>
<dbReference type="PANTHER" id="PTHR37314:SF4">
    <property type="entry name" value="UPF0700 TRANSMEMBRANE PROTEIN YOAK"/>
    <property type="match status" value="1"/>
</dbReference>
<name>A0ABN3W4S5_9ACTN</name>
<dbReference type="InterPro" id="IPR010699">
    <property type="entry name" value="DUF1275"/>
</dbReference>
<keyword evidence="1" id="KW-0472">Membrane</keyword>
<keyword evidence="3" id="KW-1185">Reference proteome</keyword>
<sequence>MSSHVATSPAKHARTGLMLALTFSTGVIDAVGYLGLDRVFTGNMTGNIVILGMGLAGTDDLPVTGPVIALAGFLAGAVLAGRVARGAHPGWSARTTWLLLGVAVLLAASAVPGLVSPAVTGAWRDPVTATLGVAMGVQAGAARTAAVKDVTTVVVTSTLVGLAFDARLASGATQPWLRRLLAVALIGAGALAGAQLLRIHFSLGSALAALVTVAVALTGERLRRAEHRVRVPIAHLPKDRANEIF</sequence>
<dbReference type="RefSeq" id="WP_344978014.1">
    <property type="nucleotide sequence ID" value="NZ_BAAAVI010000049.1"/>
</dbReference>
<feature type="transmembrane region" description="Helical" evidence="1">
    <location>
        <begin position="199"/>
        <end position="218"/>
    </location>
</feature>
<organism evidence="2 3">
    <name type="scientific">Streptosporangium fragile</name>
    <dbReference type="NCBI Taxonomy" id="46186"/>
    <lineage>
        <taxon>Bacteria</taxon>
        <taxon>Bacillati</taxon>
        <taxon>Actinomycetota</taxon>
        <taxon>Actinomycetes</taxon>
        <taxon>Streptosporangiales</taxon>
        <taxon>Streptosporangiaceae</taxon>
        <taxon>Streptosporangium</taxon>
    </lineage>
</organism>
<gene>
    <name evidence="2" type="ORF">GCM10010517_56900</name>
</gene>
<proteinExistence type="predicted"/>
<evidence type="ECO:0000313" key="2">
    <source>
        <dbReference type="EMBL" id="GAA2892381.1"/>
    </source>
</evidence>
<evidence type="ECO:0000313" key="3">
    <source>
        <dbReference type="Proteomes" id="UP001500831"/>
    </source>
</evidence>
<keyword evidence="1" id="KW-1133">Transmembrane helix</keyword>
<dbReference type="EMBL" id="BAAAVI010000049">
    <property type="protein sequence ID" value="GAA2892381.1"/>
    <property type="molecule type" value="Genomic_DNA"/>
</dbReference>
<feature type="transmembrane region" description="Helical" evidence="1">
    <location>
        <begin position="96"/>
        <end position="115"/>
    </location>
</feature>